<dbReference type="PANTHER" id="PTHR36110:SF2">
    <property type="entry name" value="RING-CLEAVING DIOXYGENASE MHQE-RELATED"/>
    <property type="match status" value="1"/>
</dbReference>
<dbReference type="InterPro" id="IPR037523">
    <property type="entry name" value="VOC_core"/>
</dbReference>
<dbReference type="SUPFAM" id="SSF53474">
    <property type="entry name" value="alpha/beta-Hydrolases"/>
    <property type="match status" value="1"/>
</dbReference>
<keyword evidence="2" id="KW-0223">Dioxygenase</keyword>
<dbReference type="InterPro" id="IPR029068">
    <property type="entry name" value="Glyas_Bleomycin-R_OHBP_Dase"/>
</dbReference>
<dbReference type="Pfam" id="PF00903">
    <property type="entry name" value="Glyoxalase"/>
    <property type="match status" value="1"/>
</dbReference>
<keyword evidence="2" id="KW-0560">Oxidoreductase</keyword>
<dbReference type="InterPro" id="IPR004360">
    <property type="entry name" value="Glyas_Fos-R_dOase_dom"/>
</dbReference>
<organism evidence="2 3">
    <name type="scientific">Borborobacter arsenicus</name>
    <dbReference type="NCBI Taxonomy" id="1851146"/>
    <lineage>
        <taxon>Bacteria</taxon>
        <taxon>Pseudomonadati</taxon>
        <taxon>Pseudomonadota</taxon>
        <taxon>Alphaproteobacteria</taxon>
        <taxon>Hyphomicrobiales</taxon>
        <taxon>Phyllobacteriaceae</taxon>
        <taxon>Borborobacter</taxon>
    </lineage>
</organism>
<dbReference type="Gene3D" id="3.40.50.1820">
    <property type="entry name" value="alpha/beta hydrolase"/>
    <property type="match status" value="1"/>
</dbReference>
<feature type="domain" description="VOC" evidence="1">
    <location>
        <begin position="159"/>
        <end position="273"/>
    </location>
</feature>
<dbReference type="SUPFAM" id="SSF54593">
    <property type="entry name" value="Glyoxalase/Bleomycin resistance protein/Dihydroxybiphenyl dioxygenase"/>
    <property type="match status" value="1"/>
</dbReference>
<dbReference type="Gene3D" id="3.10.180.10">
    <property type="entry name" value="2,3-Dihydroxybiphenyl 1,2-Dioxygenase, domain 1"/>
    <property type="match status" value="2"/>
</dbReference>
<evidence type="ECO:0000313" key="2">
    <source>
        <dbReference type="EMBL" id="RUM96654.1"/>
    </source>
</evidence>
<sequence>MQQTSEDERAGPPPASGIHHVTLITRNVQANVDFYAGFLGLRLVKRTGGYEDAEQLHLFYGDRLGSPGSLITFLVWEDGSPGRVGHGQVFEIALAVPQTSLGEWMTRALKHGIPVNGPVREFGEAVLRLKDPDGIIVKLVGSDMSAEQPWGDDAIAPRRLHAVTILSELPEATAAFIASFGYRLGLVEGGTTRMASNTDAIDIRDGSGYVPGIPGTGTADHVAFRAIDTATIETLRAQFAKLNSSPTNVHDRRYFTSLYVREPAGTLLEVATDGPGFTVDEAPDRLGTELMVPPTDQDRADDLRIMLPQFSMPGEPRLPRRDLPFVHRFFVPENPDGSVITLLHGSGGTEADLMPLAHRISPGATLFGVRGRAHEEGSARWFRRYGATSFDQADIRSEAEAFAAFAEGAAAAYGLDPVKMTFLGLSNGANFAAVVMGLHPGIVRRAILLRPMMVLESAPKVDLRGVDVLMIAGAYDPFGVDSRRLANWLDASGATVDLRSIEAGHELTPEDGSIAREWLAGKKEMEPADINITKE</sequence>
<dbReference type="PROSITE" id="PS51819">
    <property type="entry name" value="VOC"/>
    <property type="match status" value="2"/>
</dbReference>
<evidence type="ECO:0000313" key="3">
    <source>
        <dbReference type="Proteomes" id="UP000281647"/>
    </source>
</evidence>
<reference evidence="2 3" key="1">
    <citation type="submission" date="2018-11" db="EMBL/GenBank/DDBJ databases">
        <title>Pseudaminobacter arsenicus sp. nov., an arsenic-resistant bacterium isolated from arsenic-rich aquifers.</title>
        <authorList>
            <person name="Mu Y."/>
        </authorList>
    </citation>
    <scope>NUCLEOTIDE SEQUENCE [LARGE SCALE GENOMIC DNA]</scope>
    <source>
        <strain evidence="2 3">CB3</strain>
    </source>
</reference>
<dbReference type="EMBL" id="RKST01000017">
    <property type="protein sequence ID" value="RUM96654.1"/>
    <property type="molecule type" value="Genomic_DNA"/>
</dbReference>
<protein>
    <submittedName>
        <fullName evidence="2">Ring-cleaving dioxygenase</fullName>
    </submittedName>
</protein>
<dbReference type="InterPro" id="IPR029058">
    <property type="entry name" value="AB_hydrolase_fold"/>
</dbReference>
<feature type="domain" description="VOC" evidence="1">
    <location>
        <begin position="17"/>
        <end position="142"/>
    </location>
</feature>
<comment type="caution">
    <text evidence="2">The sequence shown here is derived from an EMBL/GenBank/DDBJ whole genome shotgun (WGS) entry which is preliminary data.</text>
</comment>
<dbReference type="InterPro" id="IPR052537">
    <property type="entry name" value="Extradiol_RC_dioxygenase"/>
</dbReference>
<gene>
    <name evidence="2" type="ORF">EET67_16860</name>
</gene>
<dbReference type="Proteomes" id="UP000281647">
    <property type="component" value="Unassembled WGS sequence"/>
</dbReference>
<dbReference type="RefSeq" id="WP_128627708.1">
    <property type="nucleotide sequence ID" value="NZ_RKST01000017.1"/>
</dbReference>
<dbReference type="PANTHER" id="PTHR36110">
    <property type="entry name" value="RING-CLEAVING DIOXYGENASE MHQE-RELATED"/>
    <property type="match status" value="1"/>
</dbReference>
<name>A0A432V371_9HYPH</name>
<keyword evidence="3" id="KW-1185">Reference proteome</keyword>
<dbReference type="GO" id="GO:0051213">
    <property type="term" value="F:dioxygenase activity"/>
    <property type="evidence" value="ECO:0007669"/>
    <property type="project" value="UniProtKB-KW"/>
</dbReference>
<evidence type="ECO:0000259" key="1">
    <source>
        <dbReference type="PROSITE" id="PS51819"/>
    </source>
</evidence>
<dbReference type="OrthoDB" id="9785698at2"/>
<accession>A0A432V371</accession>
<proteinExistence type="predicted"/>
<dbReference type="AlphaFoldDB" id="A0A432V371"/>